<evidence type="ECO:0000259" key="5">
    <source>
        <dbReference type="Pfam" id="PF03159"/>
    </source>
</evidence>
<organism evidence="7">
    <name type="scientific">Pyramimonas orientalis virus</name>
    <name type="common">PoV01</name>
    <dbReference type="NCBI Taxonomy" id="455367"/>
    <lineage>
        <taxon>Viruses</taxon>
        <taxon>Varidnaviria</taxon>
        <taxon>Bamfordvirae</taxon>
        <taxon>Nucleocytoviricota</taxon>
        <taxon>Megaviricetes</taxon>
        <taxon>Imitervirales</taxon>
        <taxon>Allomimiviridae</taxon>
        <taxon>Heliosvirus</taxon>
        <taxon>Heliosvirus raunefjordenense</taxon>
    </lineage>
</organism>
<feature type="domain" description="Xrn1 N-terminal" evidence="5">
    <location>
        <begin position="1"/>
        <end position="205"/>
    </location>
</feature>
<dbReference type="PANTHER" id="PTHR12341:SF7">
    <property type="entry name" value="5'-3' EXORIBONUCLEASE 1"/>
    <property type="match status" value="1"/>
</dbReference>
<organismHost>
    <name type="scientific">Pyramimonas plurioculata</name>
    <dbReference type="NCBI Taxonomy" id="36893"/>
</organismHost>
<feature type="domain" description="Xrn1 helical" evidence="6">
    <location>
        <begin position="241"/>
        <end position="347"/>
    </location>
</feature>
<evidence type="ECO:0000256" key="4">
    <source>
        <dbReference type="ARBA" id="ARBA00038299"/>
    </source>
</evidence>
<evidence type="ECO:0000256" key="2">
    <source>
        <dbReference type="ARBA" id="ARBA00022801"/>
    </source>
</evidence>
<evidence type="ECO:0000313" key="7">
    <source>
        <dbReference type="EMBL" id="QOI90388.1"/>
    </source>
</evidence>
<evidence type="ECO:0000256" key="1">
    <source>
        <dbReference type="ARBA" id="ARBA00022722"/>
    </source>
</evidence>
<dbReference type="Pfam" id="PF17846">
    <property type="entry name" value="XRN_M"/>
    <property type="match status" value="2"/>
</dbReference>
<accession>A0A7M3UNV1</accession>
<name>A0A7M3UNV1_POV01</name>
<dbReference type="InterPro" id="IPR004859">
    <property type="entry name" value="Xrn1_N"/>
</dbReference>
<dbReference type="GO" id="GO:0016075">
    <property type="term" value="P:rRNA catabolic process"/>
    <property type="evidence" value="ECO:0007669"/>
    <property type="project" value="TreeGrafter"/>
</dbReference>
<evidence type="ECO:0000259" key="6">
    <source>
        <dbReference type="Pfam" id="PF17846"/>
    </source>
</evidence>
<dbReference type="Gene3D" id="3.40.50.12390">
    <property type="match status" value="1"/>
</dbReference>
<protein>
    <recommendedName>
        <fullName evidence="8">XRN 5'-3' exonuclease</fullName>
    </recommendedName>
</protein>
<keyword evidence="3" id="KW-0269">Exonuclease</keyword>
<gene>
    <name evidence="7" type="ORF">HWQ62_00251</name>
</gene>
<dbReference type="PANTHER" id="PTHR12341">
    <property type="entry name" value="5'-&gt;3' EXORIBONUCLEASE"/>
    <property type="match status" value="1"/>
</dbReference>
<sequence>MGIPLYFNKITNHYKNIISPHKQKCNRLFLDFNGIIHNVYQSIKKDVDMSLPKEEFEKLLNDKVVEYMEYVISYAQPKELVYICIDGVAPMPKIQQQRKRRYLSAWLKAQVREEGYQWDSNAISPGTDFMKNLNLYLRSYIKNTHRPYEIILSDSSEEGEGEHKIFDYIHYHNDSRSIDVIYGLDADLIMLSVICNKSKKFLLREPQHYHKQCQRDTPFLWFNVDRFRENLLEYYDNKIDICSYVFLCFLIGNDFLPNTTYLTIHNDGITKVLNAYNVVLEKFNTPVIEKMDNEKFEINFATLTQIFEELCHDEDDEMRRLHKQYYEKTMIFKTNKFKLENYGVSHKEEKTKNMFDSANWRMYYYSYLFDKNQYSDNVINNVSSSYIRGLQWISDYYFNKTSSSNWYYVYDYSPTILDIYNYLEVNKNNLNETIVKNEPLSISPDVQLLMIIPYISIGVLPKDLQAIVKDAREIGYYYPINFKICSYQKTKLHECIPILPQLNVNEIKIAYLNMIS</sequence>
<dbReference type="GO" id="GO:0003723">
    <property type="term" value="F:RNA binding"/>
    <property type="evidence" value="ECO:0007669"/>
    <property type="project" value="TreeGrafter"/>
</dbReference>
<dbReference type="InterPro" id="IPR027073">
    <property type="entry name" value="5_3_exoribonuclease"/>
</dbReference>
<evidence type="ECO:0008006" key="8">
    <source>
        <dbReference type="Google" id="ProtNLM"/>
    </source>
</evidence>
<comment type="similarity">
    <text evidence="4">Belongs to the 5'-3' exonuclease family.</text>
</comment>
<keyword evidence="2" id="KW-0378">Hydrolase</keyword>
<dbReference type="Pfam" id="PF03159">
    <property type="entry name" value="XRN_N"/>
    <property type="match status" value="1"/>
</dbReference>
<reference evidence="7" key="1">
    <citation type="submission" date="2020-06" db="EMBL/GenBank/DDBJ databases">
        <title>Lateral gene transfer of anion-conducting channel rhodopsins between green algae and giant viruses.</title>
        <authorList>
            <person name="Rozenberg A."/>
            <person name="Oppermann J."/>
            <person name="Wietek J."/>
            <person name="Fernandez Lahore R.G."/>
            <person name="Sandaa R.-A."/>
            <person name="Bratbak G."/>
            <person name="Hegemann P."/>
            <person name="Beja O."/>
        </authorList>
    </citation>
    <scope>NUCLEOTIDE SEQUENCE</scope>
    <source>
        <strain evidence="7">01B</strain>
    </source>
</reference>
<evidence type="ECO:0000256" key="3">
    <source>
        <dbReference type="ARBA" id="ARBA00022839"/>
    </source>
</evidence>
<dbReference type="InterPro" id="IPR041412">
    <property type="entry name" value="Xrn1_helical"/>
</dbReference>
<dbReference type="GO" id="GO:0004534">
    <property type="term" value="F:5'-3' RNA exonuclease activity"/>
    <property type="evidence" value="ECO:0007669"/>
    <property type="project" value="TreeGrafter"/>
</dbReference>
<dbReference type="GO" id="GO:0000956">
    <property type="term" value="P:nuclear-transcribed mRNA catabolic process"/>
    <property type="evidence" value="ECO:0007669"/>
    <property type="project" value="TreeGrafter"/>
</dbReference>
<feature type="domain" description="Xrn1 helical" evidence="6">
    <location>
        <begin position="357"/>
        <end position="490"/>
    </location>
</feature>
<keyword evidence="1" id="KW-0540">Nuclease</keyword>
<proteinExistence type="inferred from homology"/>
<dbReference type="EMBL" id="MT663536">
    <property type="protein sequence ID" value="QOI90388.1"/>
    <property type="molecule type" value="Genomic_DNA"/>
</dbReference>